<evidence type="ECO:0000256" key="1">
    <source>
        <dbReference type="SAM" id="MobiDB-lite"/>
    </source>
</evidence>
<dbReference type="GeneID" id="63733784"/>
<organism evidence="2 3">
    <name type="scientific">Aspergillus versicolor CBS 583.65</name>
    <dbReference type="NCBI Taxonomy" id="1036611"/>
    <lineage>
        <taxon>Eukaryota</taxon>
        <taxon>Fungi</taxon>
        <taxon>Dikarya</taxon>
        <taxon>Ascomycota</taxon>
        <taxon>Pezizomycotina</taxon>
        <taxon>Eurotiomycetes</taxon>
        <taxon>Eurotiomycetidae</taxon>
        <taxon>Eurotiales</taxon>
        <taxon>Aspergillaceae</taxon>
        <taxon>Aspergillus</taxon>
        <taxon>Aspergillus subgen. Nidulantes</taxon>
    </lineage>
</organism>
<accession>A0A1L9PD67</accession>
<reference evidence="3" key="1">
    <citation type="journal article" date="2017" name="Genome Biol.">
        <title>Comparative genomics reveals high biological diversity and specific adaptations in the industrially and medically important fungal genus Aspergillus.</title>
        <authorList>
            <person name="de Vries R.P."/>
            <person name="Riley R."/>
            <person name="Wiebenga A."/>
            <person name="Aguilar-Osorio G."/>
            <person name="Amillis S."/>
            <person name="Uchima C.A."/>
            <person name="Anderluh G."/>
            <person name="Asadollahi M."/>
            <person name="Askin M."/>
            <person name="Barry K."/>
            <person name="Battaglia E."/>
            <person name="Bayram O."/>
            <person name="Benocci T."/>
            <person name="Braus-Stromeyer S.A."/>
            <person name="Caldana C."/>
            <person name="Canovas D."/>
            <person name="Cerqueira G.C."/>
            <person name="Chen F."/>
            <person name="Chen W."/>
            <person name="Choi C."/>
            <person name="Clum A."/>
            <person name="Dos Santos R.A."/>
            <person name="Damasio A.R."/>
            <person name="Diallinas G."/>
            <person name="Emri T."/>
            <person name="Fekete E."/>
            <person name="Flipphi M."/>
            <person name="Freyberg S."/>
            <person name="Gallo A."/>
            <person name="Gournas C."/>
            <person name="Habgood R."/>
            <person name="Hainaut M."/>
            <person name="Harispe M.L."/>
            <person name="Henrissat B."/>
            <person name="Hilden K.S."/>
            <person name="Hope R."/>
            <person name="Hossain A."/>
            <person name="Karabika E."/>
            <person name="Karaffa L."/>
            <person name="Karanyi Z."/>
            <person name="Krasevec N."/>
            <person name="Kuo A."/>
            <person name="Kusch H."/>
            <person name="LaButti K."/>
            <person name="Lagendijk E.L."/>
            <person name="Lapidus A."/>
            <person name="Levasseur A."/>
            <person name="Lindquist E."/>
            <person name="Lipzen A."/>
            <person name="Logrieco A.F."/>
            <person name="MacCabe A."/>
            <person name="Maekelae M.R."/>
            <person name="Malavazi I."/>
            <person name="Melin P."/>
            <person name="Meyer V."/>
            <person name="Mielnichuk N."/>
            <person name="Miskei M."/>
            <person name="Molnar A.P."/>
            <person name="Mule G."/>
            <person name="Ngan C.Y."/>
            <person name="Orejas M."/>
            <person name="Orosz E."/>
            <person name="Ouedraogo J.P."/>
            <person name="Overkamp K.M."/>
            <person name="Park H.-S."/>
            <person name="Perrone G."/>
            <person name="Piumi F."/>
            <person name="Punt P.J."/>
            <person name="Ram A.F."/>
            <person name="Ramon A."/>
            <person name="Rauscher S."/>
            <person name="Record E."/>
            <person name="Riano-Pachon D.M."/>
            <person name="Robert V."/>
            <person name="Roehrig J."/>
            <person name="Ruller R."/>
            <person name="Salamov A."/>
            <person name="Salih N.S."/>
            <person name="Samson R.A."/>
            <person name="Sandor E."/>
            <person name="Sanguinetti M."/>
            <person name="Schuetze T."/>
            <person name="Sepcic K."/>
            <person name="Shelest E."/>
            <person name="Sherlock G."/>
            <person name="Sophianopoulou V."/>
            <person name="Squina F.M."/>
            <person name="Sun H."/>
            <person name="Susca A."/>
            <person name="Todd R.B."/>
            <person name="Tsang A."/>
            <person name="Unkles S.E."/>
            <person name="van de Wiele N."/>
            <person name="van Rossen-Uffink D."/>
            <person name="Oliveira J.V."/>
            <person name="Vesth T.C."/>
            <person name="Visser J."/>
            <person name="Yu J.-H."/>
            <person name="Zhou M."/>
            <person name="Andersen M.R."/>
            <person name="Archer D.B."/>
            <person name="Baker S.E."/>
            <person name="Benoit I."/>
            <person name="Brakhage A.A."/>
            <person name="Braus G.H."/>
            <person name="Fischer R."/>
            <person name="Frisvad J.C."/>
            <person name="Goldman G.H."/>
            <person name="Houbraken J."/>
            <person name="Oakley B."/>
            <person name="Pocsi I."/>
            <person name="Scazzocchio C."/>
            <person name="Seiboth B."/>
            <person name="vanKuyk P.A."/>
            <person name="Wortman J."/>
            <person name="Dyer P.S."/>
            <person name="Grigoriev I.V."/>
        </authorList>
    </citation>
    <scope>NUCLEOTIDE SEQUENCE [LARGE SCALE GENOMIC DNA]</scope>
    <source>
        <strain evidence="3">CBS 583.65</strain>
    </source>
</reference>
<evidence type="ECO:0000313" key="2">
    <source>
        <dbReference type="EMBL" id="OJI99404.1"/>
    </source>
</evidence>
<proteinExistence type="predicted"/>
<protein>
    <submittedName>
        <fullName evidence="2">Uncharacterized protein</fullName>
    </submittedName>
</protein>
<gene>
    <name evidence="2" type="ORF">ASPVEDRAFT_882776</name>
</gene>
<name>A0A1L9PD67_ASPVE</name>
<dbReference type="OrthoDB" id="4504059at2759"/>
<dbReference type="Proteomes" id="UP000184073">
    <property type="component" value="Unassembled WGS sequence"/>
</dbReference>
<sequence>MSKKKKKKKKVYNPEALNLPTHQHQPNTISKMGIYYDIESIQREEAKTEVHSVVEPYNTPKWVASTSTPTHFPIPTVGTQAPGYMVHETNHCNGPLCWTGTGGEVVEVMNICRLVWVALTDADCSPNLHCEVTYSDLAALRDGDALMHGEIGDRVQGLWIDTRGVLYNGMGTVCHVSDRAVVPVLRCPVVVAVQCRIKRNDPSQKPRPTSDVEAAPLQLEIRD</sequence>
<dbReference type="EMBL" id="KV878126">
    <property type="protein sequence ID" value="OJI99404.1"/>
    <property type="molecule type" value="Genomic_DNA"/>
</dbReference>
<feature type="region of interest" description="Disordered" evidence="1">
    <location>
        <begin position="201"/>
        <end position="223"/>
    </location>
</feature>
<feature type="compositionally biased region" description="Basic and acidic residues" evidence="1">
    <location>
        <begin position="201"/>
        <end position="210"/>
    </location>
</feature>
<feature type="compositionally biased region" description="Basic residues" evidence="1">
    <location>
        <begin position="1"/>
        <end position="11"/>
    </location>
</feature>
<dbReference type="RefSeq" id="XP_040665167.1">
    <property type="nucleotide sequence ID" value="XM_040818273.1"/>
</dbReference>
<feature type="region of interest" description="Disordered" evidence="1">
    <location>
        <begin position="1"/>
        <end position="23"/>
    </location>
</feature>
<dbReference type="VEuPathDB" id="FungiDB:ASPVEDRAFT_882776"/>
<evidence type="ECO:0000313" key="3">
    <source>
        <dbReference type="Proteomes" id="UP000184073"/>
    </source>
</evidence>
<keyword evidence="3" id="KW-1185">Reference proteome</keyword>
<dbReference type="AlphaFoldDB" id="A0A1L9PD67"/>